<dbReference type="KEGG" id="ftj:FTUN_4154"/>
<name>A0A6M5YR98_9BACT</name>
<dbReference type="RefSeq" id="WP_171472148.1">
    <property type="nucleotide sequence ID" value="NZ_CP053452.2"/>
</dbReference>
<evidence type="ECO:0000313" key="2">
    <source>
        <dbReference type="EMBL" id="QJW96597.1"/>
    </source>
</evidence>
<evidence type="ECO:0000256" key="1">
    <source>
        <dbReference type="SAM" id="SignalP"/>
    </source>
</evidence>
<reference evidence="3" key="1">
    <citation type="submission" date="2020-05" db="EMBL/GenBank/DDBJ databases">
        <title>Frigoriglobus tundricola gen. nov., sp. nov., a psychrotolerant cellulolytic planctomycete of the family Gemmataceae with two divergent copies of 16S rRNA gene.</title>
        <authorList>
            <person name="Kulichevskaya I.S."/>
            <person name="Ivanova A.A."/>
            <person name="Naumoff D.G."/>
            <person name="Beletsky A.V."/>
            <person name="Rijpstra W.I.C."/>
            <person name="Sinninghe Damste J.S."/>
            <person name="Mardanov A.V."/>
            <person name="Ravin N.V."/>
            <person name="Dedysh S.N."/>
        </authorList>
    </citation>
    <scope>NUCLEOTIDE SEQUENCE [LARGE SCALE GENOMIC DNA]</scope>
    <source>
        <strain evidence="3">PL17</strain>
    </source>
</reference>
<gene>
    <name evidence="2" type="ORF">FTUN_4154</name>
</gene>
<accession>A0A6M5YR98</accession>
<protein>
    <recommendedName>
        <fullName evidence="4">Sulfur globule protein</fullName>
    </recommendedName>
</protein>
<evidence type="ECO:0008006" key="4">
    <source>
        <dbReference type="Google" id="ProtNLM"/>
    </source>
</evidence>
<dbReference type="Proteomes" id="UP000503447">
    <property type="component" value="Chromosome"/>
</dbReference>
<proteinExistence type="predicted"/>
<sequence>MRTALLSLAAAAALAVSAGSADARPPAHRGGGHAVYHGAYHRHGDWGHPGYYRSYNYPPYWHGYRGWGVRPFGPTWSLRAVCGE</sequence>
<keyword evidence="3" id="KW-1185">Reference proteome</keyword>
<keyword evidence="1" id="KW-0732">Signal</keyword>
<feature type="signal peptide" evidence="1">
    <location>
        <begin position="1"/>
        <end position="23"/>
    </location>
</feature>
<dbReference type="EMBL" id="CP053452">
    <property type="protein sequence ID" value="QJW96597.1"/>
    <property type="molecule type" value="Genomic_DNA"/>
</dbReference>
<feature type="chain" id="PRO_5026897758" description="Sulfur globule protein" evidence="1">
    <location>
        <begin position="24"/>
        <end position="84"/>
    </location>
</feature>
<organism evidence="2 3">
    <name type="scientific">Frigoriglobus tundricola</name>
    <dbReference type="NCBI Taxonomy" id="2774151"/>
    <lineage>
        <taxon>Bacteria</taxon>
        <taxon>Pseudomonadati</taxon>
        <taxon>Planctomycetota</taxon>
        <taxon>Planctomycetia</taxon>
        <taxon>Gemmatales</taxon>
        <taxon>Gemmataceae</taxon>
        <taxon>Frigoriglobus</taxon>
    </lineage>
</organism>
<dbReference type="AlphaFoldDB" id="A0A6M5YR98"/>
<evidence type="ECO:0000313" key="3">
    <source>
        <dbReference type="Proteomes" id="UP000503447"/>
    </source>
</evidence>